<gene>
    <name evidence="2" type="ORF">SAMN05216480_12514</name>
</gene>
<dbReference type="InterPro" id="IPR041657">
    <property type="entry name" value="HTH_17"/>
</dbReference>
<proteinExistence type="predicted"/>
<dbReference type="PANTHER" id="PTHR34585:SF22">
    <property type="entry name" value="HELIX-TURN-HELIX DOMAIN-CONTAINING PROTEIN"/>
    <property type="match status" value="1"/>
</dbReference>
<dbReference type="OrthoDB" id="1524679at2"/>
<dbReference type="RefSeq" id="WP_093026628.1">
    <property type="nucleotide sequence ID" value="NZ_FPBK01000025.1"/>
</dbReference>
<evidence type="ECO:0000313" key="3">
    <source>
        <dbReference type="Proteomes" id="UP000199138"/>
    </source>
</evidence>
<dbReference type="STRING" id="1224947.SAMN05216480_12514"/>
<feature type="domain" description="Helix-turn-helix" evidence="1">
    <location>
        <begin position="37"/>
        <end position="87"/>
    </location>
</feature>
<accession>A0A1I7IYM6</accession>
<organism evidence="2 3">
    <name type="scientific">Pustulibacterium marinum</name>
    <dbReference type="NCBI Taxonomy" id="1224947"/>
    <lineage>
        <taxon>Bacteria</taxon>
        <taxon>Pseudomonadati</taxon>
        <taxon>Bacteroidota</taxon>
        <taxon>Flavobacteriia</taxon>
        <taxon>Flavobacteriales</taxon>
        <taxon>Flavobacteriaceae</taxon>
        <taxon>Pustulibacterium</taxon>
    </lineage>
</organism>
<dbReference type="Proteomes" id="UP000199138">
    <property type="component" value="Unassembled WGS sequence"/>
</dbReference>
<dbReference type="EMBL" id="FPBK01000025">
    <property type="protein sequence ID" value="SFU78038.1"/>
    <property type="molecule type" value="Genomic_DNA"/>
</dbReference>
<dbReference type="AlphaFoldDB" id="A0A1I7IYM6"/>
<dbReference type="PANTHER" id="PTHR34585">
    <property type="match status" value="1"/>
</dbReference>
<name>A0A1I7IYM6_9FLAO</name>
<dbReference type="Pfam" id="PF12728">
    <property type="entry name" value="HTH_17"/>
    <property type="match status" value="1"/>
</dbReference>
<protein>
    <submittedName>
        <fullName evidence="2">Helix-turn-helix domain-containing protein</fullName>
    </submittedName>
</protein>
<sequence>MAATIITTDELREFKLELLEAFKELLAQQGDVQQKRWMKSKEVRDLLGISPGTLQNLRVNGTLPFSKVGGVLYYQYQDVMQVLEQNRVDQYLVCKR</sequence>
<dbReference type="SUPFAM" id="SSF46955">
    <property type="entry name" value="Putative DNA-binding domain"/>
    <property type="match status" value="1"/>
</dbReference>
<dbReference type="InterPro" id="IPR009061">
    <property type="entry name" value="DNA-bd_dom_put_sf"/>
</dbReference>
<evidence type="ECO:0000259" key="1">
    <source>
        <dbReference type="Pfam" id="PF12728"/>
    </source>
</evidence>
<reference evidence="2 3" key="1">
    <citation type="submission" date="2016-10" db="EMBL/GenBank/DDBJ databases">
        <authorList>
            <person name="de Groot N.N."/>
        </authorList>
    </citation>
    <scope>NUCLEOTIDE SEQUENCE [LARGE SCALE GENOMIC DNA]</scope>
    <source>
        <strain evidence="2 3">CGMCC 1.12333</strain>
    </source>
</reference>
<evidence type="ECO:0000313" key="2">
    <source>
        <dbReference type="EMBL" id="SFU78038.1"/>
    </source>
</evidence>
<keyword evidence="3" id="KW-1185">Reference proteome</keyword>